<dbReference type="GO" id="GO:0005737">
    <property type="term" value="C:cytoplasm"/>
    <property type="evidence" value="ECO:0007669"/>
    <property type="project" value="TreeGrafter"/>
</dbReference>
<dbReference type="PANTHER" id="PTHR12843">
    <property type="entry name" value="PROTEIN-LYSINE N-METHYLTRANSFERASE METTL10"/>
    <property type="match status" value="1"/>
</dbReference>
<organism evidence="2 3">
    <name type="scientific">Peptoanaerobacter stomatis</name>
    <dbReference type="NCBI Taxonomy" id="796937"/>
    <lineage>
        <taxon>Bacteria</taxon>
        <taxon>Bacillati</taxon>
        <taxon>Bacillota</taxon>
        <taxon>Clostridia</taxon>
        <taxon>Peptostreptococcales</taxon>
        <taxon>Filifactoraceae</taxon>
        <taxon>Peptoanaerobacter</taxon>
    </lineage>
</organism>
<protein>
    <recommendedName>
        <fullName evidence="1">Methyltransferase domain-containing protein</fullName>
    </recommendedName>
</protein>
<name>G9WZY9_9FIRM</name>
<dbReference type="SUPFAM" id="SSF53335">
    <property type="entry name" value="S-adenosyl-L-methionine-dependent methyltransferases"/>
    <property type="match status" value="1"/>
</dbReference>
<dbReference type="PATRIC" id="fig|796937.3.peg.940"/>
<dbReference type="Gene3D" id="3.40.50.150">
    <property type="entry name" value="Vaccinia Virus protein VP39"/>
    <property type="match status" value="1"/>
</dbReference>
<dbReference type="BioCyc" id="EBAC796937-HMP:GMGH-1753-MONOMER"/>
<comment type="caution">
    <text evidence="2">The sequence shown here is derived from an EMBL/GenBank/DDBJ whole genome shotgun (WGS) entry which is preliminary data.</text>
</comment>
<dbReference type="InterPro" id="IPR029063">
    <property type="entry name" value="SAM-dependent_MTases_sf"/>
</dbReference>
<reference evidence="2 3" key="1">
    <citation type="submission" date="2011-08" db="EMBL/GenBank/DDBJ databases">
        <title>The Genome Sequence of Eubacteriaceae bacterium ACC19a.</title>
        <authorList>
            <consortium name="The Broad Institute Genome Sequencing Platform"/>
            <person name="Earl A."/>
            <person name="Ward D."/>
            <person name="Feldgarden M."/>
            <person name="Gevers D."/>
            <person name="Sizova M."/>
            <person name="Hazen A."/>
            <person name="Epstein S."/>
            <person name="Young S.K."/>
            <person name="Zeng Q."/>
            <person name="Gargeya S."/>
            <person name="Fitzgerald M."/>
            <person name="Haas B."/>
            <person name="Abouelleil A."/>
            <person name="Alvarado L."/>
            <person name="Arachchi H.M."/>
            <person name="Berlin A."/>
            <person name="Brown A."/>
            <person name="Chapman S.B."/>
            <person name="Chen Z."/>
            <person name="Dunbar C."/>
            <person name="Freedman E."/>
            <person name="Gearin G."/>
            <person name="Gellesch M."/>
            <person name="Goldberg J."/>
            <person name="Griggs A."/>
            <person name="Gujja S."/>
            <person name="Heiman D."/>
            <person name="Howarth C."/>
            <person name="Larson L."/>
            <person name="Lui A."/>
            <person name="MacDonald P.J.P."/>
            <person name="Montmayeur A."/>
            <person name="Murphy C."/>
            <person name="Neiman D."/>
            <person name="Pearson M."/>
            <person name="Priest M."/>
            <person name="Roberts A."/>
            <person name="Saif S."/>
            <person name="Shea T."/>
            <person name="Shenoy N."/>
            <person name="Sisk P."/>
            <person name="Stolte C."/>
            <person name="Sykes S."/>
            <person name="Wortman J."/>
            <person name="Nusbaum C."/>
            <person name="Birren B."/>
        </authorList>
    </citation>
    <scope>NUCLEOTIDE SEQUENCE [LARGE SCALE GENOMIC DNA]</scope>
    <source>
        <strain evidence="2 3">ACC19a</strain>
    </source>
</reference>
<evidence type="ECO:0000259" key="1">
    <source>
        <dbReference type="Pfam" id="PF13847"/>
    </source>
</evidence>
<dbReference type="PANTHER" id="PTHR12843:SF5">
    <property type="entry name" value="EEF1A LYSINE METHYLTRANSFERASE 2"/>
    <property type="match status" value="1"/>
</dbReference>
<feature type="domain" description="Methyltransferase" evidence="1">
    <location>
        <begin position="58"/>
        <end position="177"/>
    </location>
</feature>
<dbReference type="GO" id="GO:0016279">
    <property type="term" value="F:protein-lysine N-methyltransferase activity"/>
    <property type="evidence" value="ECO:0007669"/>
    <property type="project" value="TreeGrafter"/>
</dbReference>
<accession>G9WZY9</accession>
<dbReference type="Pfam" id="PF13847">
    <property type="entry name" value="Methyltransf_31"/>
    <property type="match status" value="1"/>
</dbReference>
<dbReference type="InterPro" id="IPR025714">
    <property type="entry name" value="Methyltranfer_dom"/>
</dbReference>
<dbReference type="CDD" id="cd02440">
    <property type="entry name" value="AdoMet_MTases"/>
    <property type="match status" value="1"/>
</dbReference>
<gene>
    <name evidence="2" type="ORF">HMPREF9629_01745</name>
</gene>
<proteinExistence type="predicted"/>
<dbReference type="EMBL" id="AFZE01000010">
    <property type="protein sequence ID" value="EHL15621.1"/>
    <property type="molecule type" value="Genomic_DNA"/>
</dbReference>
<dbReference type="AlphaFoldDB" id="G9WZY9"/>
<dbReference type="RefSeq" id="WP_009525974.1">
    <property type="nucleotide sequence ID" value="NZ_JH414559.1"/>
</dbReference>
<dbReference type="HOGENOM" id="CLU_1088910_0_0_9"/>
<evidence type="ECO:0000313" key="3">
    <source>
        <dbReference type="Proteomes" id="UP000006437"/>
    </source>
</evidence>
<dbReference type="Proteomes" id="UP000006437">
    <property type="component" value="Unassembled WGS sequence"/>
</dbReference>
<evidence type="ECO:0000313" key="2">
    <source>
        <dbReference type="EMBL" id="EHL15621.1"/>
    </source>
</evidence>
<sequence>MQNSKEKVQQDKYNFPYHYIPVYDDKIMKKVQYWGTGHRYLGNIKIIFDLLEKMEFDSLIDIGTGDGRIVRELYNKYNDKDIVGVDYYKTAIDLAKAMNPDIADRFMIEDISNKTIDTKYDVVTIINVLEQIEPDKLNNFVFLASEYLKKDGYFIITVPSDNKEVFGAAYQHFNKNKLIDLLSELFYDINIIYFDDIKSKRLNLFHRLIGGFNGENYIITNRYINKKFIDLYMSKYLYTTKEKCGRIAVICRKK</sequence>